<feature type="domain" description="L,D-TPase catalytic" evidence="8">
    <location>
        <begin position="60"/>
        <end position="185"/>
    </location>
</feature>
<dbReference type="GO" id="GO:0008360">
    <property type="term" value="P:regulation of cell shape"/>
    <property type="evidence" value="ECO:0007669"/>
    <property type="project" value="UniProtKB-UniRule"/>
</dbReference>
<dbReference type="UniPathway" id="UPA00219"/>
<feature type="active site" description="Nucleophile" evidence="7">
    <location>
        <position position="145"/>
    </location>
</feature>
<evidence type="ECO:0000256" key="7">
    <source>
        <dbReference type="PROSITE-ProRule" id="PRU01373"/>
    </source>
</evidence>
<dbReference type="PROSITE" id="PS52029">
    <property type="entry name" value="LD_TPASE"/>
    <property type="match status" value="1"/>
</dbReference>
<keyword evidence="10" id="KW-1185">Reference proteome</keyword>
<dbReference type="Pfam" id="PF03734">
    <property type="entry name" value="YkuD"/>
    <property type="match status" value="1"/>
</dbReference>
<comment type="similarity">
    <text evidence="2">Belongs to the YkuD family.</text>
</comment>
<dbReference type="Proteomes" id="UP000521199">
    <property type="component" value="Unassembled WGS sequence"/>
</dbReference>
<dbReference type="EMBL" id="JACHHP010000001">
    <property type="protein sequence ID" value="MBB5206555.1"/>
    <property type="molecule type" value="Genomic_DNA"/>
</dbReference>
<dbReference type="AlphaFoldDB" id="A0A7W8G0A3"/>
<reference evidence="9 10" key="1">
    <citation type="submission" date="2020-08" db="EMBL/GenBank/DDBJ databases">
        <title>Genomic Encyclopedia of Type Strains, Phase IV (KMG-IV): sequencing the most valuable type-strain genomes for metagenomic binning, comparative biology and taxonomic classification.</title>
        <authorList>
            <person name="Goeker M."/>
        </authorList>
    </citation>
    <scope>NUCLEOTIDE SEQUENCE [LARGE SCALE GENOMIC DNA]</scope>
    <source>
        <strain evidence="9 10">DSM 24163</strain>
    </source>
</reference>
<organism evidence="9 10">
    <name type="scientific">Chiayiivirga flava</name>
    <dbReference type="NCBI Taxonomy" id="659595"/>
    <lineage>
        <taxon>Bacteria</taxon>
        <taxon>Pseudomonadati</taxon>
        <taxon>Pseudomonadota</taxon>
        <taxon>Gammaproteobacteria</taxon>
        <taxon>Lysobacterales</taxon>
        <taxon>Lysobacteraceae</taxon>
        <taxon>Chiayiivirga</taxon>
    </lineage>
</organism>
<evidence type="ECO:0000256" key="5">
    <source>
        <dbReference type="ARBA" id="ARBA00022984"/>
    </source>
</evidence>
<dbReference type="GO" id="GO:0005576">
    <property type="term" value="C:extracellular region"/>
    <property type="evidence" value="ECO:0007669"/>
    <property type="project" value="TreeGrafter"/>
</dbReference>
<dbReference type="InterPro" id="IPR050979">
    <property type="entry name" value="LD-transpeptidase"/>
</dbReference>
<feature type="active site" description="Proton donor/acceptor" evidence="7">
    <location>
        <position position="132"/>
    </location>
</feature>
<dbReference type="GO" id="GO:0071555">
    <property type="term" value="P:cell wall organization"/>
    <property type="evidence" value="ECO:0007669"/>
    <property type="project" value="UniProtKB-UniRule"/>
</dbReference>
<keyword evidence="4 7" id="KW-0133">Cell shape</keyword>
<keyword evidence="3" id="KW-0808">Transferase</keyword>
<dbReference type="PANTHER" id="PTHR30582">
    <property type="entry name" value="L,D-TRANSPEPTIDASE"/>
    <property type="match status" value="1"/>
</dbReference>
<evidence type="ECO:0000256" key="3">
    <source>
        <dbReference type="ARBA" id="ARBA00022679"/>
    </source>
</evidence>
<dbReference type="InterPro" id="IPR038063">
    <property type="entry name" value="Transpep_catalytic_dom"/>
</dbReference>
<dbReference type="Gene3D" id="2.40.440.10">
    <property type="entry name" value="L,D-transpeptidase catalytic domain-like"/>
    <property type="match status" value="1"/>
</dbReference>
<proteinExistence type="inferred from homology"/>
<evidence type="ECO:0000256" key="4">
    <source>
        <dbReference type="ARBA" id="ARBA00022960"/>
    </source>
</evidence>
<accession>A0A7W8G0A3</accession>
<dbReference type="InterPro" id="IPR005490">
    <property type="entry name" value="LD_TPept_cat_dom"/>
</dbReference>
<gene>
    <name evidence="9" type="ORF">HNQ52_000071</name>
</gene>
<evidence type="ECO:0000256" key="1">
    <source>
        <dbReference type="ARBA" id="ARBA00004752"/>
    </source>
</evidence>
<dbReference type="PANTHER" id="PTHR30582:SF2">
    <property type="entry name" value="L,D-TRANSPEPTIDASE YCIB-RELATED"/>
    <property type="match status" value="1"/>
</dbReference>
<evidence type="ECO:0000256" key="6">
    <source>
        <dbReference type="ARBA" id="ARBA00023316"/>
    </source>
</evidence>
<dbReference type="CDD" id="cd16913">
    <property type="entry name" value="YkuD_like"/>
    <property type="match status" value="1"/>
</dbReference>
<dbReference type="SUPFAM" id="SSF141523">
    <property type="entry name" value="L,D-transpeptidase catalytic domain-like"/>
    <property type="match status" value="1"/>
</dbReference>
<comment type="caution">
    <text evidence="9">The sequence shown here is derived from an EMBL/GenBank/DDBJ whole genome shotgun (WGS) entry which is preliminary data.</text>
</comment>
<evidence type="ECO:0000313" key="10">
    <source>
        <dbReference type="Proteomes" id="UP000521199"/>
    </source>
</evidence>
<dbReference type="GO" id="GO:0071972">
    <property type="term" value="F:peptidoglycan L,D-transpeptidase activity"/>
    <property type="evidence" value="ECO:0007669"/>
    <property type="project" value="TreeGrafter"/>
</dbReference>
<evidence type="ECO:0000313" key="9">
    <source>
        <dbReference type="EMBL" id="MBB5206555.1"/>
    </source>
</evidence>
<sequence length="322" mass="35560">MIRINRVHGVRAHARPMLRSRVGFRGTALALGVLCVWLAAMQAGAAEVRWTPSLAPAGPLLMLVRLDRQRIDVFRNGVAIGSSPISSGRAGYETPTGVFTILQKDRDHRSNRYNDAPMPHMARLTWDGVALHGGLVPGYPASHGCSRVEGANRSAAPPPDWAVWEVCPRRDSTGETEQGPSMRCLLFAALCGMPILAGAADPILRCVTADGHVVFTQHQCPVGAKLTRKVEVTPDLPRDGSARTWQQQAQEQQRILRREPADQSWYFSAGDPRVPDARDRQREHCLQVRKDVESERKRRGVGATFGEVRNWDDRVQTACKGL</sequence>
<evidence type="ECO:0000259" key="8">
    <source>
        <dbReference type="PROSITE" id="PS52029"/>
    </source>
</evidence>
<keyword evidence="5 7" id="KW-0573">Peptidoglycan synthesis</keyword>
<dbReference type="GO" id="GO:0018104">
    <property type="term" value="P:peptidoglycan-protein cross-linking"/>
    <property type="evidence" value="ECO:0007669"/>
    <property type="project" value="TreeGrafter"/>
</dbReference>
<keyword evidence="6 7" id="KW-0961">Cell wall biogenesis/degradation</keyword>
<name>A0A7W8G0A3_9GAMM</name>
<dbReference type="NCBIfam" id="NF004785">
    <property type="entry name" value="PRK06132.1-2"/>
    <property type="match status" value="1"/>
</dbReference>
<evidence type="ECO:0000256" key="2">
    <source>
        <dbReference type="ARBA" id="ARBA00005992"/>
    </source>
</evidence>
<dbReference type="GO" id="GO:0016740">
    <property type="term" value="F:transferase activity"/>
    <property type="evidence" value="ECO:0007669"/>
    <property type="project" value="UniProtKB-KW"/>
</dbReference>
<comment type="pathway">
    <text evidence="1 7">Cell wall biogenesis; peptidoglycan biosynthesis.</text>
</comment>
<dbReference type="RefSeq" id="WP_246387442.1">
    <property type="nucleotide sequence ID" value="NZ_JACHHP010000001.1"/>
</dbReference>
<protein>
    <recommendedName>
        <fullName evidence="8">L,D-TPase catalytic domain-containing protein</fullName>
    </recommendedName>
</protein>